<dbReference type="GO" id="GO:0004340">
    <property type="term" value="F:glucokinase activity"/>
    <property type="evidence" value="ECO:0007669"/>
    <property type="project" value="UniProtKB-EC"/>
</dbReference>
<evidence type="ECO:0000256" key="1">
    <source>
        <dbReference type="ARBA" id="ARBA00006479"/>
    </source>
</evidence>
<keyword evidence="4" id="KW-0808">Transferase</keyword>
<evidence type="ECO:0000313" key="9">
    <source>
        <dbReference type="EMBL" id="SHJ48757.1"/>
    </source>
</evidence>
<dbReference type="PANTHER" id="PTHR18964">
    <property type="entry name" value="ROK (REPRESSOR, ORF, KINASE) FAMILY"/>
    <property type="match status" value="1"/>
</dbReference>
<proteinExistence type="inferred from homology"/>
<evidence type="ECO:0000313" key="10">
    <source>
        <dbReference type="Proteomes" id="UP000184342"/>
    </source>
</evidence>
<reference evidence="9 10" key="1">
    <citation type="submission" date="2016-11" db="EMBL/GenBank/DDBJ databases">
        <authorList>
            <person name="Jaros S."/>
            <person name="Januszkiewicz K."/>
            <person name="Wedrychowicz H."/>
        </authorList>
    </citation>
    <scope>NUCLEOTIDE SEQUENCE [LARGE SCALE GENOMIC DNA]</scope>
    <source>
        <strain evidence="9 10">DSM 15970</strain>
    </source>
</reference>
<keyword evidence="10" id="KW-1185">Reference proteome</keyword>
<keyword evidence="5" id="KW-0547">Nucleotide-binding</keyword>
<dbReference type="GO" id="GO:0006096">
    <property type="term" value="P:glycolytic process"/>
    <property type="evidence" value="ECO:0007669"/>
    <property type="project" value="InterPro"/>
</dbReference>
<name>A0A1M6JPV6_9FIRM</name>
<dbReference type="InterPro" id="IPR049874">
    <property type="entry name" value="ROK_cs"/>
</dbReference>
<sequence length="316" mass="32716">MERIVFGVDVGGTTIKAGCFTMEGRLLEKWTIPTRTQEEGRDILPDISGLIHGKISGNTVLAGVGIGVPGPVTEAGLVLGCVNLGWDTFHLEKKFSNMLGGVPVKAGNDASLAALGEYVMGAGRGCPDMVLVTLGTGVGSGIIIDGHLVTGYNGAAGEIGHMPLVPECEDTCTCGKKGCLELAASASGIVRQANRLLAGTDTDSQLRGIKSFTAKDVFELAKKGDFLSLSVIERAMDYLASGLACTASVVNPGLFLIGGGMSGAGMFLVDMLEEKFREKAFTPCGDVKFGIASLGPDAGIYGAAAQIIQSLRNERL</sequence>
<dbReference type="EC" id="2.7.1.2" evidence="2"/>
<dbReference type="GO" id="GO:0005737">
    <property type="term" value="C:cytoplasm"/>
    <property type="evidence" value="ECO:0007669"/>
    <property type="project" value="InterPro"/>
</dbReference>
<dbReference type="Proteomes" id="UP000184342">
    <property type="component" value="Unassembled WGS sequence"/>
</dbReference>
<protein>
    <recommendedName>
        <fullName evidence="3">Glucokinase</fullName>
        <ecNumber evidence="2">2.7.1.2</ecNumber>
    </recommendedName>
    <alternativeName>
        <fullName evidence="8">Glucose kinase</fullName>
    </alternativeName>
</protein>
<keyword evidence="7" id="KW-0067">ATP-binding</keyword>
<evidence type="ECO:0000256" key="4">
    <source>
        <dbReference type="ARBA" id="ARBA00022679"/>
    </source>
</evidence>
<evidence type="ECO:0000256" key="5">
    <source>
        <dbReference type="ARBA" id="ARBA00022741"/>
    </source>
</evidence>
<keyword evidence="6 9" id="KW-0418">Kinase</keyword>
<dbReference type="SUPFAM" id="SSF53067">
    <property type="entry name" value="Actin-like ATPase domain"/>
    <property type="match status" value="1"/>
</dbReference>
<evidence type="ECO:0000256" key="8">
    <source>
        <dbReference type="ARBA" id="ARBA00032386"/>
    </source>
</evidence>
<accession>A0A1M6JPV6</accession>
<comment type="similarity">
    <text evidence="1">Belongs to the ROK (NagC/XylR) family.</text>
</comment>
<organism evidence="9 10">
    <name type="scientific">Parasporobacterium paucivorans DSM 15970</name>
    <dbReference type="NCBI Taxonomy" id="1122934"/>
    <lineage>
        <taxon>Bacteria</taxon>
        <taxon>Bacillati</taxon>
        <taxon>Bacillota</taxon>
        <taxon>Clostridia</taxon>
        <taxon>Lachnospirales</taxon>
        <taxon>Lachnospiraceae</taxon>
        <taxon>Parasporobacterium</taxon>
    </lineage>
</organism>
<dbReference type="Gene3D" id="3.30.420.40">
    <property type="match status" value="2"/>
</dbReference>
<dbReference type="InterPro" id="IPR004654">
    <property type="entry name" value="ROK_glcA"/>
</dbReference>
<dbReference type="STRING" id="1122934.SAMN02745691_02037"/>
<dbReference type="InterPro" id="IPR000600">
    <property type="entry name" value="ROK"/>
</dbReference>
<evidence type="ECO:0000256" key="7">
    <source>
        <dbReference type="ARBA" id="ARBA00022840"/>
    </source>
</evidence>
<dbReference type="GO" id="GO:0005524">
    <property type="term" value="F:ATP binding"/>
    <property type="evidence" value="ECO:0007669"/>
    <property type="project" value="UniProtKB-KW"/>
</dbReference>
<evidence type="ECO:0000256" key="3">
    <source>
        <dbReference type="ARBA" id="ARBA00014701"/>
    </source>
</evidence>
<dbReference type="AlphaFoldDB" id="A0A1M6JPV6"/>
<dbReference type="PANTHER" id="PTHR18964:SF149">
    <property type="entry name" value="BIFUNCTIONAL UDP-N-ACETYLGLUCOSAMINE 2-EPIMERASE_N-ACETYLMANNOSAMINE KINASE"/>
    <property type="match status" value="1"/>
</dbReference>
<dbReference type="Pfam" id="PF00480">
    <property type="entry name" value="ROK"/>
    <property type="match status" value="1"/>
</dbReference>
<dbReference type="EMBL" id="FQYT01000023">
    <property type="protein sequence ID" value="SHJ48757.1"/>
    <property type="molecule type" value="Genomic_DNA"/>
</dbReference>
<dbReference type="RefSeq" id="WP_073994303.1">
    <property type="nucleotide sequence ID" value="NZ_FQYT01000023.1"/>
</dbReference>
<evidence type="ECO:0000256" key="6">
    <source>
        <dbReference type="ARBA" id="ARBA00022777"/>
    </source>
</evidence>
<dbReference type="InterPro" id="IPR043129">
    <property type="entry name" value="ATPase_NBD"/>
</dbReference>
<evidence type="ECO:0000256" key="2">
    <source>
        <dbReference type="ARBA" id="ARBA00012323"/>
    </source>
</evidence>
<dbReference type="NCBIfam" id="TIGR00744">
    <property type="entry name" value="ROK_glcA_fam"/>
    <property type="match status" value="1"/>
</dbReference>
<dbReference type="PROSITE" id="PS01125">
    <property type="entry name" value="ROK"/>
    <property type="match status" value="1"/>
</dbReference>
<gene>
    <name evidence="9" type="ORF">SAMN02745691_02037</name>
</gene>
<dbReference type="OrthoDB" id="9810372at2"/>